<dbReference type="EMBL" id="BTSX01000006">
    <property type="protein sequence ID" value="GMT02715.1"/>
    <property type="molecule type" value="Genomic_DNA"/>
</dbReference>
<comment type="caution">
    <text evidence="3">The sequence shown here is derived from an EMBL/GenBank/DDBJ whole genome shotgun (WGS) entry which is preliminary data.</text>
</comment>
<keyword evidence="6" id="KW-1185">Reference proteome</keyword>
<gene>
    <name evidence="2" type="ORF">PENTCL1PPCAC_12217</name>
    <name evidence="3" type="ORF">PENTCL1PPCAC_12259</name>
    <name evidence="4" type="ORF">PENTCL1PPCAC_14430</name>
    <name evidence="5" type="ORF">PENTCL1PPCAC_24889</name>
</gene>
<evidence type="ECO:0000313" key="4">
    <source>
        <dbReference type="EMBL" id="GMS92255.1"/>
    </source>
</evidence>
<accession>A0AAV5TBL3</accession>
<dbReference type="Gene3D" id="3.30.420.10">
    <property type="entry name" value="Ribonuclease H-like superfamily/Ribonuclease H"/>
    <property type="match status" value="1"/>
</dbReference>
<protein>
    <recommendedName>
        <fullName evidence="1">Tc1-like transposase DDE domain-containing protein</fullName>
    </recommendedName>
</protein>
<dbReference type="EMBL" id="BTSX01000003">
    <property type="protein sequence ID" value="GMS90084.1"/>
    <property type="molecule type" value="Genomic_DNA"/>
</dbReference>
<evidence type="ECO:0000313" key="6">
    <source>
        <dbReference type="Proteomes" id="UP001432027"/>
    </source>
</evidence>
<dbReference type="PANTHER" id="PTHR23022:SF135">
    <property type="entry name" value="SI:DKEY-77F5.3"/>
    <property type="match status" value="1"/>
</dbReference>
<reference evidence="3" key="1">
    <citation type="submission" date="2023-10" db="EMBL/GenBank/DDBJ databases">
        <title>Genome assembly of Pristionchus species.</title>
        <authorList>
            <person name="Yoshida K."/>
            <person name="Sommer R.J."/>
        </authorList>
    </citation>
    <scope>NUCLEOTIDE SEQUENCE</scope>
    <source>
        <strain evidence="3">RS0144</strain>
    </source>
</reference>
<dbReference type="PANTHER" id="PTHR23022">
    <property type="entry name" value="TRANSPOSABLE ELEMENT-RELATED"/>
    <property type="match status" value="1"/>
</dbReference>
<dbReference type="GO" id="GO:0003676">
    <property type="term" value="F:nucleic acid binding"/>
    <property type="evidence" value="ECO:0007669"/>
    <property type="project" value="InterPro"/>
</dbReference>
<dbReference type="InterPro" id="IPR038717">
    <property type="entry name" value="Tc1-like_DDE_dom"/>
</dbReference>
<proteinExistence type="predicted"/>
<dbReference type="AlphaFoldDB" id="A0AAV5TBL3"/>
<evidence type="ECO:0000259" key="1">
    <source>
        <dbReference type="Pfam" id="PF13358"/>
    </source>
</evidence>
<sequence>MVILSGNTGVDSVVYQDILDQALVPFMRSTYGSAGVYVQDSAPAHVSKSTKRFLRNKGIECEEYPPESPDANPIELIWALMKRWIVNEHRPTNMDQLMEGAKLWWNNLCTLTLCRSVISG</sequence>
<name>A0AAV5TBL3_9BILA</name>
<dbReference type="Pfam" id="PF13358">
    <property type="entry name" value="DDE_3"/>
    <property type="match status" value="1"/>
</dbReference>
<organism evidence="3 6">
    <name type="scientific">Pristionchus entomophagus</name>
    <dbReference type="NCBI Taxonomy" id="358040"/>
    <lineage>
        <taxon>Eukaryota</taxon>
        <taxon>Metazoa</taxon>
        <taxon>Ecdysozoa</taxon>
        <taxon>Nematoda</taxon>
        <taxon>Chromadorea</taxon>
        <taxon>Rhabditida</taxon>
        <taxon>Rhabditina</taxon>
        <taxon>Diplogasteromorpha</taxon>
        <taxon>Diplogasteroidea</taxon>
        <taxon>Neodiplogasteridae</taxon>
        <taxon>Pristionchus</taxon>
    </lineage>
</organism>
<dbReference type="InterPro" id="IPR036397">
    <property type="entry name" value="RNaseH_sf"/>
</dbReference>
<dbReference type="Proteomes" id="UP001432027">
    <property type="component" value="Unassembled WGS sequence"/>
</dbReference>
<evidence type="ECO:0000313" key="5">
    <source>
        <dbReference type="EMBL" id="GMT02715.1"/>
    </source>
</evidence>
<evidence type="ECO:0000313" key="2">
    <source>
        <dbReference type="EMBL" id="GMS90042.1"/>
    </source>
</evidence>
<evidence type="ECO:0000313" key="3">
    <source>
        <dbReference type="EMBL" id="GMS90084.1"/>
    </source>
</evidence>
<dbReference type="InterPro" id="IPR052338">
    <property type="entry name" value="Transposase_5"/>
</dbReference>
<feature type="non-terminal residue" evidence="3">
    <location>
        <position position="120"/>
    </location>
</feature>
<dbReference type="EMBL" id="BTSX01000003">
    <property type="protein sequence ID" value="GMS90042.1"/>
    <property type="molecule type" value="Genomic_DNA"/>
</dbReference>
<dbReference type="EMBL" id="BTSX01000004">
    <property type="protein sequence ID" value="GMS92255.1"/>
    <property type="molecule type" value="Genomic_DNA"/>
</dbReference>
<feature type="domain" description="Tc1-like transposase DDE" evidence="1">
    <location>
        <begin position="16"/>
        <end position="97"/>
    </location>
</feature>